<comment type="similarity">
    <text evidence="2 7">Belongs to the damage-control phosphatase family. Sugar phosphate phosphatase III subfamily.</text>
</comment>
<comment type="catalytic activity">
    <reaction evidence="6 7">
        <text>beta-D-fructose 6-phosphate = dihydroxyacetone + D-glyceraldehyde 3-phosphate</text>
        <dbReference type="Rhea" id="RHEA:28002"/>
        <dbReference type="ChEBI" id="CHEBI:16016"/>
        <dbReference type="ChEBI" id="CHEBI:57634"/>
        <dbReference type="ChEBI" id="CHEBI:59776"/>
    </reaction>
</comment>
<keyword evidence="5 7" id="KW-0464">Manganese</keyword>
<evidence type="ECO:0000256" key="7">
    <source>
        <dbReference type="RuleBase" id="RU367030"/>
    </source>
</evidence>
<dbReference type="GO" id="GO:0097023">
    <property type="term" value="F:fructose 6-phosphate aldolase activity"/>
    <property type="evidence" value="ECO:0007669"/>
    <property type="project" value="RHEA"/>
</dbReference>
<feature type="transmembrane region" description="Helical" evidence="8">
    <location>
        <begin position="476"/>
        <end position="497"/>
    </location>
</feature>
<evidence type="ECO:0000256" key="4">
    <source>
        <dbReference type="ARBA" id="ARBA00022801"/>
    </source>
</evidence>
<sequence>MAFNPPYAPYDPTDKSGFSYETVVKRWPIILTGIIDHLYSVNHELSTGSSTPDAQEKIEEAKAVIGKLGALKYHMGRDHALEKIPEDGESHADIYNTALDGLEKNGKNTWFTAPWLFAEYRLLRSYFSTTKHWKQFDPFYKQKLDTFKKSGDACYQLATTFTEFESEKDVLASDLEKLKVVFGEMVQMCLWGNATDLSLLTHLSHDDIQKLQTVGKDAQAARKEYLLRDDGDKAWEALKKGGDEGRVDFVLDNGECLFTDFVFADFLVTYTPYVKKVVFHPKMIPWFVSDVTPPDFAATVPALLDPSFFPDPSPALASSSSAPALPRLKENLKKMVTRWQSYMDSGVFALSVSPDRKLGEGDEKADFWTGPWPYWEMKAKGQDVWELLKGSALVIFKGDLKLTGDIRWPAHTSFEEAIGPLVGSFPILSLRTNKADVVVGVDEEVARRLDESGEKWRVNGKGSRAIGHSHLSSRTMYIVTLVLLFLQVVGGSSLGFFRTTPTNCSGLSIFSDVSS</sequence>
<dbReference type="GO" id="GO:0103026">
    <property type="term" value="F:fructose-1-phosphatase activity"/>
    <property type="evidence" value="ECO:0007669"/>
    <property type="project" value="RHEA"/>
</dbReference>
<protein>
    <recommendedName>
        <fullName evidence="7">Sugar phosphate phosphatase</fullName>
        <ecNumber evidence="7">3.1.3.-</ecNumber>
    </recommendedName>
</protein>
<comment type="catalytic activity">
    <reaction evidence="1 7">
        <text>beta-D-fructose 1-phosphate + H2O = D-fructose + phosphate</text>
        <dbReference type="Rhea" id="RHEA:35603"/>
        <dbReference type="ChEBI" id="CHEBI:15377"/>
        <dbReference type="ChEBI" id="CHEBI:37721"/>
        <dbReference type="ChEBI" id="CHEBI:43474"/>
        <dbReference type="ChEBI" id="CHEBI:138881"/>
    </reaction>
</comment>
<evidence type="ECO:0000256" key="3">
    <source>
        <dbReference type="ARBA" id="ARBA00022723"/>
    </source>
</evidence>
<dbReference type="STRING" id="5364.A0A5C3MR22"/>
<dbReference type="AlphaFoldDB" id="A0A5C3MR22"/>
<dbReference type="Proteomes" id="UP000305948">
    <property type="component" value="Unassembled WGS sequence"/>
</dbReference>
<keyword evidence="8" id="KW-0812">Transmembrane</keyword>
<comment type="domain">
    <text evidence="7">Subfamily III proteins have a conserved RTxK motif about 40-50 residues from the C-terminus; the threonine may be replaced by serine or cysteine.</text>
</comment>
<keyword evidence="3 7" id="KW-0479">Metal-binding</keyword>
<dbReference type="SUPFAM" id="SSF111321">
    <property type="entry name" value="AF1104-like"/>
    <property type="match status" value="1"/>
</dbReference>
<dbReference type="GO" id="GO:0006974">
    <property type="term" value="P:DNA damage response"/>
    <property type="evidence" value="ECO:0007669"/>
    <property type="project" value="TreeGrafter"/>
</dbReference>
<accession>A0A5C3MR22</accession>
<dbReference type="PANTHER" id="PTHR12260">
    <property type="entry name" value="DAMAGE-CONTROL PHOSPHATASE ARMT1"/>
    <property type="match status" value="1"/>
</dbReference>
<dbReference type="InterPro" id="IPR036075">
    <property type="entry name" value="ARMT-1-like_metal-bd_sf"/>
</dbReference>
<dbReference type="GO" id="GO:0046872">
    <property type="term" value="F:metal ion binding"/>
    <property type="evidence" value="ECO:0007669"/>
    <property type="project" value="UniProtKB-UniRule"/>
</dbReference>
<dbReference type="EC" id="3.1.3.-" evidence="7"/>
<evidence type="ECO:0000313" key="10">
    <source>
        <dbReference type="EMBL" id="TFK47253.1"/>
    </source>
</evidence>
<proteinExistence type="inferred from homology"/>
<dbReference type="InterPro" id="IPR002791">
    <property type="entry name" value="ARMT1-like_metal-bd"/>
</dbReference>
<dbReference type="PANTHER" id="PTHR12260:SF6">
    <property type="entry name" value="DAMAGE-CONTROL PHOSPHATASE ARMT1"/>
    <property type="match status" value="1"/>
</dbReference>
<keyword evidence="8" id="KW-1133">Transmembrane helix</keyword>
<dbReference type="Gene3D" id="1.20.930.60">
    <property type="match status" value="1"/>
</dbReference>
<dbReference type="EMBL" id="ML213525">
    <property type="protein sequence ID" value="TFK47253.1"/>
    <property type="molecule type" value="Genomic_DNA"/>
</dbReference>
<keyword evidence="11" id="KW-1185">Reference proteome</keyword>
<dbReference type="InterPro" id="IPR039763">
    <property type="entry name" value="ARMT1"/>
</dbReference>
<reference evidence="10 11" key="1">
    <citation type="journal article" date="2019" name="Nat. Ecol. Evol.">
        <title>Megaphylogeny resolves global patterns of mushroom evolution.</title>
        <authorList>
            <person name="Varga T."/>
            <person name="Krizsan K."/>
            <person name="Foldi C."/>
            <person name="Dima B."/>
            <person name="Sanchez-Garcia M."/>
            <person name="Sanchez-Ramirez S."/>
            <person name="Szollosi G.J."/>
            <person name="Szarkandi J.G."/>
            <person name="Papp V."/>
            <person name="Albert L."/>
            <person name="Andreopoulos W."/>
            <person name="Angelini C."/>
            <person name="Antonin V."/>
            <person name="Barry K.W."/>
            <person name="Bougher N.L."/>
            <person name="Buchanan P."/>
            <person name="Buyck B."/>
            <person name="Bense V."/>
            <person name="Catcheside P."/>
            <person name="Chovatia M."/>
            <person name="Cooper J."/>
            <person name="Damon W."/>
            <person name="Desjardin D."/>
            <person name="Finy P."/>
            <person name="Geml J."/>
            <person name="Haridas S."/>
            <person name="Hughes K."/>
            <person name="Justo A."/>
            <person name="Karasinski D."/>
            <person name="Kautmanova I."/>
            <person name="Kiss B."/>
            <person name="Kocsube S."/>
            <person name="Kotiranta H."/>
            <person name="LaButti K.M."/>
            <person name="Lechner B.E."/>
            <person name="Liimatainen K."/>
            <person name="Lipzen A."/>
            <person name="Lukacs Z."/>
            <person name="Mihaltcheva S."/>
            <person name="Morgado L.N."/>
            <person name="Niskanen T."/>
            <person name="Noordeloos M.E."/>
            <person name="Ohm R.A."/>
            <person name="Ortiz-Santana B."/>
            <person name="Ovrebo C."/>
            <person name="Racz N."/>
            <person name="Riley R."/>
            <person name="Savchenko A."/>
            <person name="Shiryaev A."/>
            <person name="Soop K."/>
            <person name="Spirin V."/>
            <person name="Szebenyi C."/>
            <person name="Tomsovsky M."/>
            <person name="Tulloss R.E."/>
            <person name="Uehling J."/>
            <person name="Grigoriev I.V."/>
            <person name="Vagvolgyi C."/>
            <person name="Papp T."/>
            <person name="Martin F.M."/>
            <person name="Miettinen O."/>
            <person name="Hibbett D.S."/>
            <person name="Nagy L.G."/>
        </authorList>
    </citation>
    <scope>NUCLEOTIDE SEQUENCE [LARGE SCALE GENOMIC DNA]</scope>
    <source>
        <strain evidence="10 11">OMC1185</strain>
    </source>
</reference>
<evidence type="ECO:0000259" key="9">
    <source>
        <dbReference type="Pfam" id="PF01937"/>
    </source>
</evidence>
<evidence type="ECO:0000256" key="1">
    <source>
        <dbReference type="ARBA" id="ARBA00001326"/>
    </source>
</evidence>
<keyword evidence="8" id="KW-0472">Membrane</keyword>
<comment type="cofactor">
    <cofactor evidence="7">
        <name>Mn(2+)</name>
        <dbReference type="ChEBI" id="CHEBI:29035"/>
    </cofactor>
    <cofactor evidence="7">
        <name>Ni(2+)</name>
        <dbReference type="ChEBI" id="CHEBI:49786"/>
    </cofactor>
</comment>
<organism evidence="10 11">
    <name type="scientific">Heliocybe sulcata</name>
    <dbReference type="NCBI Taxonomy" id="5364"/>
    <lineage>
        <taxon>Eukaryota</taxon>
        <taxon>Fungi</taxon>
        <taxon>Dikarya</taxon>
        <taxon>Basidiomycota</taxon>
        <taxon>Agaricomycotina</taxon>
        <taxon>Agaricomycetes</taxon>
        <taxon>Gloeophyllales</taxon>
        <taxon>Gloeophyllaceae</taxon>
        <taxon>Heliocybe</taxon>
    </lineage>
</organism>
<dbReference type="Pfam" id="PF01937">
    <property type="entry name" value="ARMT1-like_dom"/>
    <property type="match status" value="1"/>
</dbReference>
<keyword evidence="4 7" id="KW-0378">Hydrolase</keyword>
<feature type="domain" description="Damage-control phosphatase ARMT1-like metal-binding" evidence="9">
    <location>
        <begin position="22"/>
        <end position="445"/>
    </location>
</feature>
<dbReference type="GO" id="GO:0005634">
    <property type="term" value="C:nucleus"/>
    <property type="evidence" value="ECO:0007669"/>
    <property type="project" value="TreeGrafter"/>
</dbReference>
<evidence type="ECO:0000256" key="5">
    <source>
        <dbReference type="ARBA" id="ARBA00023211"/>
    </source>
</evidence>
<gene>
    <name evidence="10" type="ORF">OE88DRAFT_1714692</name>
</gene>
<name>A0A5C3MR22_9AGAM</name>
<evidence type="ECO:0000256" key="8">
    <source>
        <dbReference type="SAM" id="Phobius"/>
    </source>
</evidence>
<evidence type="ECO:0000256" key="6">
    <source>
        <dbReference type="ARBA" id="ARBA00048809"/>
    </source>
</evidence>
<evidence type="ECO:0000256" key="2">
    <source>
        <dbReference type="ARBA" id="ARBA00009519"/>
    </source>
</evidence>
<dbReference type="OrthoDB" id="541375at2759"/>
<evidence type="ECO:0000313" key="11">
    <source>
        <dbReference type="Proteomes" id="UP000305948"/>
    </source>
</evidence>
<comment type="function">
    <text evidence="7">Metal-dependent phosphatase that shows phosphatase activity against several substrates, including fructose-1-phosphate and fructose-6-phosphate. Its preference for fructose-1-phosphate, a strong glycating agent that causes DNA damage rather than a canonical yeast metabolite, suggests a damage-control function in hexose phosphate metabolism.</text>
</comment>